<proteinExistence type="predicted"/>
<dbReference type="Proteomes" id="UP000003773">
    <property type="component" value="Unassembled WGS sequence"/>
</dbReference>
<comment type="caution">
    <text evidence="1">The sequence shown here is derived from an EMBL/GenBank/DDBJ whole genome shotgun (WGS) entry which is preliminary data.</text>
</comment>
<sequence length="48" mass="5230">MQLDSALIGREVASHINAVATVLSIVSIRFITASGQWENHCHGHKHGH</sequence>
<dbReference type="AlphaFoldDB" id="A7A5C9"/>
<accession>A7A5C9</accession>
<reference evidence="1 2" key="2">
    <citation type="submission" date="2007-05" db="EMBL/GenBank/DDBJ databases">
        <title>Draft genome sequence of Bifidobacterium adolescentis (L2-32).</title>
        <authorList>
            <person name="Sudarsanam P."/>
            <person name="Ley R."/>
            <person name="Guruge J."/>
            <person name="Turnbaugh P.J."/>
            <person name="Mahowald M."/>
            <person name="Liep D."/>
            <person name="Gordon J."/>
        </authorList>
    </citation>
    <scope>NUCLEOTIDE SEQUENCE [LARGE SCALE GENOMIC DNA]</scope>
    <source>
        <strain evidence="1 2">L2-32</strain>
    </source>
</reference>
<protein>
    <submittedName>
        <fullName evidence="1">Uncharacterized protein</fullName>
    </submittedName>
</protein>
<name>A7A5C9_BIFAD</name>
<evidence type="ECO:0000313" key="2">
    <source>
        <dbReference type="Proteomes" id="UP000003773"/>
    </source>
</evidence>
<dbReference type="EMBL" id="AAXD02000018">
    <property type="protein sequence ID" value="EDN84112.1"/>
    <property type="molecule type" value="Genomic_DNA"/>
</dbReference>
<reference evidence="1 2" key="1">
    <citation type="submission" date="2007-04" db="EMBL/GenBank/DDBJ databases">
        <authorList>
            <person name="Fulton L."/>
            <person name="Clifton S."/>
            <person name="Fulton B."/>
            <person name="Xu J."/>
            <person name="Minx P."/>
            <person name="Pepin K.H."/>
            <person name="Johnson M."/>
            <person name="Thiruvilangam P."/>
            <person name="Bhonagiri V."/>
            <person name="Nash W.E."/>
            <person name="Mardis E.R."/>
            <person name="Wilson R.K."/>
        </authorList>
    </citation>
    <scope>NUCLEOTIDE SEQUENCE [LARGE SCALE GENOMIC DNA]</scope>
    <source>
        <strain evidence="1 2">L2-32</strain>
    </source>
</reference>
<evidence type="ECO:0000313" key="1">
    <source>
        <dbReference type="EMBL" id="EDN84112.1"/>
    </source>
</evidence>
<dbReference type="HOGENOM" id="CLU_3149947_0_0_11"/>
<gene>
    <name evidence="1" type="ORF">BIFADO_01045</name>
</gene>
<organism evidence="1 2">
    <name type="scientific">Bifidobacterium adolescentis L2-32</name>
    <dbReference type="NCBI Taxonomy" id="411481"/>
    <lineage>
        <taxon>Bacteria</taxon>
        <taxon>Bacillati</taxon>
        <taxon>Actinomycetota</taxon>
        <taxon>Actinomycetes</taxon>
        <taxon>Bifidobacteriales</taxon>
        <taxon>Bifidobacteriaceae</taxon>
        <taxon>Bifidobacterium</taxon>
    </lineage>
</organism>